<sequence length="569" mass="61158">MPAPGPILILAPEGRDAEVIALVLAKVGLPVRACPDMAALCAEPWEDATAILVTEGALASDPSKLAAALEDQPPWSDMPVLLLTTRRPGTPAPERQDLLRRLGNVTLLDRPLRAETLQSTVAAALRARMRQFRTRTHLQQIEQAAALLERTVEERTQELRVELDRRRRLEAALLQAQKMEAIGQLTGGIAHDFNNLMQIVATSIAAIETKLAAGIDGTAVDVDRFVRAIRMASDRAGMVTRRLLAFSRRQPLQPASVDPAGLVTGMEELIRRSVGSSISVELSLAPRLWRVWADPQQIESALLNLVVNARDAMPGGGRLTIAVTNIRLEEEDADRRNLPPGDYVCLSVSDSGSGMAEDVKQRAFEPFFTTKPVGQGTGLGLSQIYGFARQSGGQAEIESVAGTGTTVRLLLPRHDGVPMGTSETEEADQTHPEAAGTILVVEDESLIRMVVTESLREAGYTVLEAESAEAALPILESDAAIDLLCTDVGLPGLNGRQLAEIAREERPAIRVLFVTGYAHAAGIDQEILGDNTRLLSKPVAIDTLLGTLGTMMGHQSSGSGRVAENNLQQ</sequence>
<dbReference type="SMART" id="SM00448">
    <property type="entry name" value="REC"/>
    <property type="match status" value="1"/>
</dbReference>
<evidence type="ECO:0000313" key="7">
    <source>
        <dbReference type="Proteomes" id="UP001244552"/>
    </source>
</evidence>
<dbReference type="SUPFAM" id="SSF55874">
    <property type="entry name" value="ATPase domain of HSP90 chaperone/DNA topoisomerase II/histidine kinase"/>
    <property type="match status" value="1"/>
</dbReference>
<feature type="domain" description="Response regulatory" evidence="5">
    <location>
        <begin position="437"/>
        <end position="552"/>
    </location>
</feature>
<dbReference type="SMART" id="SM00387">
    <property type="entry name" value="HATPase_c"/>
    <property type="match status" value="1"/>
</dbReference>
<dbReference type="PROSITE" id="PS50109">
    <property type="entry name" value="HIS_KIN"/>
    <property type="match status" value="1"/>
</dbReference>
<name>A0ABU0MJT7_9PROT</name>
<dbReference type="Pfam" id="PF00072">
    <property type="entry name" value="Response_reg"/>
    <property type="match status" value="1"/>
</dbReference>
<dbReference type="InterPro" id="IPR001789">
    <property type="entry name" value="Sig_transdc_resp-reg_receiver"/>
</dbReference>
<proteinExistence type="predicted"/>
<evidence type="ECO:0000256" key="2">
    <source>
        <dbReference type="ARBA" id="ARBA00012438"/>
    </source>
</evidence>
<dbReference type="InterPro" id="IPR005467">
    <property type="entry name" value="His_kinase_dom"/>
</dbReference>
<dbReference type="Gene3D" id="3.30.565.10">
    <property type="entry name" value="Histidine kinase-like ATPase, C-terminal domain"/>
    <property type="match status" value="1"/>
</dbReference>
<dbReference type="EC" id="2.7.13.3" evidence="2"/>
<evidence type="ECO:0000313" key="6">
    <source>
        <dbReference type="EMBL" id="MDQ0533534.1"/>
    </source>
</evidence>
<feature type="domain" description="Histidine kinase" evidence="4">
    <location>
        <begin position="188"/>
        <end position="415"/>
    </location>
</feature>
<evidence type="ECO:0000259" key="5">
    <source>
        <dbReference type="PROSITE" id="PS50110"/>
    </source>
</evidence>
<dbReference type="RefSeq" id="WP_209981916.1">
    <property type="nucleotide sequence ID" value="NZ_JAGINO010000007.1"/>
</dbReference>
<keyword evidence="6" id="KW-0808">Transferase</keyword>
<accession>A0ABU0MJT7</accession>
<organism evidence="6 7">
    <name type="scientific">Azospirillum picis</name>
    <dbReference type="NCBI Taxonomy" id="488438"/>
    <lineage>
        <taxon>Bacteria</taxon>
        <taxon>Pseudomonadati</taxon>
        <taxon>Pseudomonadota</taxon>
        <taxon>Alphaproteobacteria</taxon>
        <taxon>Rhodospirillales</taxon>
        <taxon>Azospirillaceae</taxon>
        <taxon>Azospirillum</taxon>
    </lineage>
</organism>
<dbReference type="InterPro" id="IPR011006">
    <property type="entry name" value="CheY-like_superfamily"/>
</dbReference>
<dbReference type="Proteomes" id="UP001244552">
    <property type="component" value="Unassembled WGS sequence"/>
</dbReference>
<keyword evidence="3" id="KW-0597">Phosphoprotein</keyword>
<dbReference type="GO" id="GO:0016301">
    <property type="term" value="F:kinase activity"/>
    <property type="evidence" value="ECO:0007669"/>
    <property type="project" value="UniProtKB-KW"/>
</dbReference>
<dbReference type="InterPro" id="IPR036890">
    <property type="entry name" value="HATPase_C_sf"/>
</dbReference>
<evidence type="ECO:0000256" key="1">
    <source>
        <dbReference type="ARBA" id="ARBA00000085"/>
    </source>
</evidence>
<keyword evidence="6" id="KW-0418">Kinase</keyword>
<dbReference type="Pfam" id="PF02518">
    <property type="entry name" value="HATPase_c"/>
    <property type="match status" value="1"/>
</dbReference>
<evidence type="ECO:0000259" key="4">
    <source>
        <dbReference type="PROSITE" id="PS50109"/>
    </source>
</evidence>
<protein>
    <recommendedName>
        <fullName evidence="2">histidine kinase</fullName>
        <ecNumber evidence="2">2.7.13.3</ecNumber>
    </recommendedName>
</protein>
<dbReference type="Gene3D" id="1.10.287.130">
    <property type="match status" value="1"/>
</dbReference>
<dbReference type="PROSITE" id="PS50110">
    <property type="entry name" value="RESPONSE_REGULATORY"/>
    <property type="match status" value="1"/>
</dbReference>
<keyword evidence="7" id="KW-1185">Reference proteome</keyword>
<evidence type="ECO:0000256" key="3">
    <source>
        <dbReference type="PROSITE-ProRule" id="PRU00169"/>
    </source>
</evidence>
<dbReference type="InterPro" id="IPR004358">
    <property type="entry name" value="Sig_transdc_His_kin-like_C"/>
</dbReference>
<gene>
    <name evidence="6" type="ORF">QO018_002392</name>
</gene>
<comment type="catalytic activity">
    <reaction evidence="1">
        <text>ATP + protein L-histidine = ADP + protein N-phospho-L-histidine.</text>
        <dbReference type="EC" id="2.7.13.3"/>
    </reaction>
</comment>
<reference evidence="6 7" key="1">
    <citation type="submission" date="2023-07" db="EMBL/GenBank/DDBJ databases">
        <title>Genomic Encyclopedia of Type Strains, Phase IV (KMG-IV): sequencing the most valuable type-strain genomes for metagenomic binning, comparative biology and taxonomic classification.</title>
        <authorList>
            <person name="Goeker M."/>
        </authorList>
    </citation>
    <scope>NUCLEOTIDE SEQUENCE [LARGE SCALE GENOMIC DNA]</scope>
    <source>
        <strain evidence="6 7">DSM 19922</strain>
    </source>
</reference>
<dbReference type="SUPFAM" id="SSF52172">
    <property type="entry name" value="CheY-like"/>
    <property type="match status" value="2"/>
</dbReference>
<dbReference type="EMBL" id="JAUSVU010000007">
    <property type="protein sequence ID" value="MDQ0533534.1"/>
    <property type="molecule type" value="Genomic_DNA"/>
</dbReference>
<dbReference type="PANTHER" id="PTHR43065">
    <property type="entry name" value="SENSOR HISTIDINE KINASE"/>
    <property type="match status" value="1"/>
</dbReference>
<feature type="modified residue" description="4-aspartylphosphate" evidence="3">
    <location>
        <position position="487"/>
    </location>
</feature>
<comment type="caution">
    <text evidence="6">The sequence shown here is derived from an EMBL/GenBank/DDBJ whole genome shotgun (WGS) entry which is preliminary data.</text>
</comment>
<dbReference type="Gene3D" id="3.40.50.2300">
    <property type="match status" value="1"/>
</dbReference>
<dbReference type="PANTHER" id="PTHR43065:SF42">
    <property type="entry name" value="TWO-COMPONENT SENSOR PPRA"/>
    <property type="match status" value="1"/>
</dbReference>
<dbReference type="InterPro" id="IPR003594">
    <property type="entry name" value="HATPase_dom"/>
</dbReference>
<dbReference type="PRINTS" id="PR00344">
    <property type="entry name" value="BCTRLSENSOR"/>
</dbReference>